<reference evidence="2 3" key="1">
    <citation type="journal article" date="2015" name="Proc. Natl. Acad. Sci. U.S.A.">
        <title>The resurrection genome of Boea hygrometrica: A blueprint for survival of dehydration.</title>
        <authorList>
            <person name="Xiao L."/>
            <person name="Yang G."/>
            <person name="Zhang L."/>
            <person name="Yang X."/>
            <person name="Zhao S."/>
            <person name="Ji Z."/>
            <person name="Zhou Q."/>
            <person name="Hu M."/>
            <person name="Wang Y."/>
            <person name="Chen M."/>
            <person name="Xu Y."/>
            <person name="Jin H."/>
            <person name="Xiao X."/>
            <person name="Hu G."/>
            <person name="Bao F."/>
            <person name="Hu Y."/>
            <person name="Wan P."/>
            <person name="Li L."/>
            <person name="Deng X."/>
            <person name="Kuang T."/>
            <person name="Xiang C."/>
            <person name="Zhu J.K."/>
            <person name="Oliver M.J."/>
            <person name="He Y."/>
        </authorList>
    </citation>
    <scope>NUCLEOTIDE SEQUENCE [LARGE SCALE GENOMIC DNA]</scope>
    <source>
        <strain evidence="3">cv. XS01</strain>
    </source>
</reference>
<feature type="compositionally biased region" description="Gly residues" evidence="1">
    <location>
        <begin position="536"/>
        <end position="545"/>
    </location>
</feature>
<evidence type="ECO:0000313" key="2">
    <source>
        <dbReference type="EMBL" id="KZV56949.1"/>
    </source>
</evidence>
<sequence length="571" mass="63687">MASSLIINTIQVYFDSVLEMDNEGVVAMFEALISSGLSGFLGCSSAIFETALMEFFHNASVRDGVVVSTIQGKPVAILEEMFASTFQLPLEGLSDLHEVPQDLVIEARVSFRTMVGSFDAVTHERFLMMTAIHGGINWSKILFKVLKDMVTPGSKQVRGFAVQICIVLKGTPDLELGESKEFPPLKILTANNIGKYIAINKNIAIEDVEDEPVMEKQAEKKKTVLAGIEHSIDVNDEDDNLDGAENEIARKMASFTAPKQFLKEPLRSGEDDDISGVEQPITVEGPTRIKFGLGIQILGVSEVDPYTAKVVSGPLSSIADLASVKDIIVKEKQFLTWAETDSLETAVRRQEYIIAKYREMLLRKFLEAHRQNFKAGQPMTAIDLRIIELLSNAHIFAFETLQAQMRLHGVKWDRICGSRLFEGDSLYRGLFINVRKEVQLQKTALSLDILESQQKLQSQQVACSQAYDDKLKKIEDRQDALSHKIMEFRVQAQENYNHLMSQLSELVDYINRGRDDKKGESGSSRGPQPPGDRGRPGSGDGGNRSRGGSRTEPPRKRGGGGSQRRDWRYWI</sequence>
<evidence type="ECO:0000313" key="3">
    <source>
        <dbReference type="Proteomes" id="UP000250235"/>
    </source>
</evidence>
<keyword evidence="3" id="KW-1185">Reference proteome</keyword>
<feature type="region of interest" description="Disordered" evidence="1">
    <location>
        <begin position="513"/>
        <end position="571"/>
    </location>
</feature>
<dbReference type="OrthoDB" id="1741306at2759"/>
<protein>
    <submittedName>
        <fullName evidence="2">Splicing factor 3B subunit 1-like</fullName>
    </submittedName>
</protein>
<name>A0A2Z7DAS1_9LAMI</name>
<evidence type="ECO:0000256" key="1">
    <source>
        <dbReference type="SAM" id="MobiDB-lite"/>
    </source>
</evidence>
<dbReference type="EMBL" id="KQ987741">
    <property type="protein sequence ID" value="KZV56949.1"/>
    <property type="molecule type" value="Genomic_DNA"/>
</dbReference>
<accession>A0A2Z7DAS1</accession>
<gene>
    <name evidence="2" type="ORF">F511_28149</name>
</gene>
<organism evidence="2 3">
    <name type="scientific">Dorcoceras hygrometricum</name>
    <dbReference type="NCBI Taxonomy" id="472368"/>
    <lineage>
        <taxon>Eukaryota</taxon>
        <taxon>Viridiplantae</taxon>
        <taxon>Streptophyta</taxon>
        <taxon>Embryophyta</taxon>
        <taxon>Tracheophyta</taxon>
        <taxon>Spermatophyta</taxon>
        <taxon>Magnoliopsida</taxon>
        <taxon>eudicotyledons</taxon>
        <taxon>Gunneridae</taxon>
        <taxon>Pentapetalae</taxon>
        <taxon>asterids</taxon>
        <taxon>lamiids</taxon>
        <taxon>Lamiales</taxon>
        <taxon>Gesneriaceae</taxon>
        <taxon>Didymocarpoideae</taxon>
        <taxon>Trichosporeae</taxon>
        <taxon>Loxocarpinae</taxon>
        <taxon>Dorcoceras</taxon>
    </lineage>
</organism>
<proteinExistence type="predicted"/>
<dbReference type="AlphaFoldDB" id="A0A2Z7DAS1"/>
<dbReference type="Proteomes" id="UP000250235">
    <property type="component" value="Unassembled WGS sequence"/>
</dbReference>